<dbReference type="AlphaFoldDB" id="L9VSB6"/>
<accession>L9VSB6</accession>
<dbReference type="OrthoDB" id="113835at2157"/>
<evidence type="ECO:0000313" key="2">
    <source>
        <dbReference type="Proteomes" id="UP000011599"/>
    </source>
</evidence>
<keyword evidence="2" id="KW-1185">Reference proteome</keyword>
<gene>
    <name evidence="1" type="ORF">C496_14887</name>
</gene>
<dbReference type="Proteomes" id="UP000011599">
    <property type="component" value="Unassembled WGS sequence"/>
</dbReference>
<protein>
    <submittedName>
        <fullName evidence="1">Uncharacterized protein</fullName>
    </submittedName>
</protein>
<proteinExistence type="predicted"/>
<name>L9VSB6_9EURY</name>
<dbReference type="eggNOG" id="arCOG06119">
    <property type="taxonomic scope" value="Archaea"/>
</dbReference>
<reference evidence="1 2" key="1">
    <citation type="journal article" date="2014" name="PLoS Genet.">
        <title>Phylogenetically driven sequencing of extremely halophilic archaea reveals strategies for static and dynamic osmo-response.</title>
        <authorList>
            <person name="Becker E.A."/>
            <person name="Seitzer P.M."/>
            <person name="Tritt A."/>
            <person name="Larsen D."/>
            <person name="Krusor M."/>
            <person name="Yao A.I."/>
            <person name="Wu D."/>
            <person name="Madern D."/>
            <person name="Eisen J.A."/>
            <person name="Darling A.E."/>
            <person name="Facciotti M.T."/>
        </authorList>
    </citation>
    <scope>NUCLEOTIDE SEQUENCE [LARGE SCALE GENOMIC DNA]</scope>
    <source>
        <strain evidence="1 2">GA33</strain>
    </source>
</reference>
<sequence>MGVFEIDSNEFEDGPEFNRYLSRNYSGLSSEDLYIISGVTELTQTEFENRLEERNWEVDEEYGVIKKIGRQYSPINRAEAYLHFDEEKDLIFFYTDQRKTEEINDAIVPLFRKISGVHYLYISPRILKKVTEQIAEQNDSAKVTEFIAKRTKGTEIPAAERPDKERTINYYGDDGLRTLREVEEQYGVLPHILEISIPDELDFRMDKEGVFKLKSGSLHLMFHYIDECINRCLDIKNAYDSTRINEIEISEGNRVSQSTPARIELDLKYEDLEPLQASLQGSDYALIDTTAERGSVYFSSKIYDQDSNLFFNIRADENAIRVFPREKREISTFFRFFEIVQSTVDEYAEAESIDYPLAG</sequence>
<evidence type="ECO:0000313" key="1">
    <source>
        <dbReference type="EMBL" id="ELY39153.1"/>
    </source>
</evidence>
<organism evidence="1 2">
    <name type="scientific">Natronorubrum tibetense GA33</name>
    <dbReference type="NCBI Taxonomy" id="1114856"/>
    <lineage>
        <taxon>Archaea</taxon>
        <taxon>Methanobacteriati</taxon>
        <taxon>Methanobacteriota</taxon>
        <taxon>Stenosarchaea group</taxon>
        <taxon>Halobacteria</taxon>
        <taxon>Halobacteriales</taxon>
        <taxon>Natrialbaceae</taxon>
        <taxon>Natronorubrum</taxon>
    </lineage>
</organism>
<dbReference type="RefSeq" id="WP_006090945.1">
    <property type="nucleotide sequence ID" value="NZ_AOHW01000038.1"/>
</dbReference>
<dbReference type="EMBL" id="AOHW01000038">
    <property type="protein sequence ID" value="ELY39153.1"/>
    <property type="molecule type" value="Genomic_DNA"/>
</dbReference>
<comment type="caution">
    <text evidence="1">The sequence shown here is derived from an EMBL/GenBank/DDBJ whole genome shotgun (WGS) entry which is preliminary data.</text>
</comment>